<evidence type="ECO:0000313" key="7">
    <source>
        <dbReference type="EMBL" id="KAL3418558.1"/>
    </source>
</evidence>
<evidence type="ECO:0000256" key="3">
    <source>
        <dbReference type="ARBA" id="ARBA00022989"/>
    </source>
</evidence>
<dbReference type="PANTHER" id="PTHR43341:SF39">
    <property type="entry name" value="AMINO ACID TRANSPORTER (EUROFUNG)-RELATED"/>
    <property type="match status" value="1"/>
</dbReference>
<dbReference type="InterPro" id="IPR050524">
    <property type="entry name" value="APC_YAT"/>
</dbReference>
<protein>
    <submittedName>
        <fullName evidence="7">Amino acid permease</fullName>
    </submittedName>
</protein>
<dbReference type="PANTHER" id="PTHR43341">
    <property type="entry name" value="AMINO ACID PERMEASE"/>
    <property type="match status" value="1"/>
</dbReference>
<keyword evidence="4 5" id="KW-0472">Membrane</keyword>
<dbReference type="Pfam" id="PF00324">
    <property type="entry name" value="AA_permease"/>
    <property type="match status" value="1"/>
</dbReference>
<feature type="transmembrane region" description="Helical" evidence="5">
    <location>
        <begin position="486"/>
        <end position="506"/>
    </location>
</feature>
<feature type="transmembrane region" description="Helical" evidence="5">
    <location>
        <begin position="381"/>
        <end position="400"/>
    </location>
</feature>
<keyword evidence="2 5" id="KW-0812">Transmembrane</keyword>
<feature type="transmembrane region" description="Helical" evidence="5">
    <location>
        <begin position="164"/>
        <end position="181"/>
    </location>
</feature>
<comment type="subcellular location">
    <subcellularLocation>
        <location evidence="1">Membrane</location>
        <topology evidence="1">Multi-pass membrane protein</topology>
    </subcellularLocation>
</comment>
<accession>A0ABR4P5H0</accession>
<feature type="transmembrane region" description="Helical" evidence="5">
    <location>
        <begin position="285"/>
        <end position="304"/>
    </location>
</feature>
<feature type="transmembrane region" description="Helical" evidence="5">
    <location>
        <begin position="57"/>
        <end position="77"/>
    </location>
</feature>
<sequence length="556" mass="60094">MSTTNNQDQKDEVNTVVRKESPFSISDVKHDTFYSGLGAAAREPANLKRGLNGRHTALIALASGIGTGLFLGSGSALATAGPLGILIGYAIMGLVVAAVAFISAETAGYLPVSGGFIRHVPLFTDRALGITVGYTFWYLLSITAAAEVVAASSLIAFWRPDLNLAIFISVFLVLLFAFNMLPVRVYGELEFSFGMLKSLLIIGLIFAGLLVDWGVSPSGEYIGGKNWHPTPVKSYLVEGPTGRFLAIWSTLINAAFAMGNIQIATSAASEVQNPRVNVPKAMRRVFWRIFIFYIVSLLVVGLILNSDDPRIGTASGTAGSPFVLAFSSAGIKVLPSIINAVVITSAFSSGNGVLFLASRTLVGLAADGAAPKVFLKTNRYASPYLAVIVSFLFSPLAYLNCGSSTPATVFGWFINLISTAGLIIWCVICFAYVRFFFGLKARGISRDELPYKSWGQPYCAIAAGIMCFLVVFFSGFAVFFPGNFSASAFLSNYIACFVCPALYIVLKLTIKSPWQSYENMDFSEMDAIREERAYKEAHPKKKLPLWRSIVEKFADE</sequence>
<keyword evidence="3 5" id="KW-1133">Transmembrane helix</keyword>
<name>A0ABR4P5H0_9HELO</name>
<evidence type="ECO:0000256" key="5">
    <source>
        <dbReference type="SAM" id="Phobius"/>
    </source>
</evidence>
<dbReference type="Proteomes" id="UP001629113">
    <property type="component" value="Unassembled WGS sequence"/>
</dbReference>
<evidence type="ECO:0000256" key="4">
    <source>
        <dbReference type="ARBA" id="ARBA00023136"/>
    </source>
</evidence>
<feature type="domain" description="Amino acid permease/ SLC12A" evidence="6">
    <location>
        <begin position="55"/>
        <end position="512"/>
    </location>
</feature>
<reference evidence="7 8" key="1">
    <citation type="submission" date="2024-06" db="EMBL/GenBank/DDBJ databases">
        <title>Complete genome of Phlyctema vagabunda strain 19-DSS-EL-015.</title>
        <authorList>
            <person name="Fiorenzani C."/>
        </authorList>
    </citation>
    <scope>NUCLEOTIDE SEQUENCE [LARGE SCALE GENOMIC DNA]</scope>
    <source>
        <strain evidence="7 8">19-DSS-EL-015</strain>
    </source>
</reference>
<dbReference type="InterPro" id="IPR004841">
    <property type="entry name" value="AA-permease/SLC12A_dom"/>
</dbReference>
<feature type="transmembrane region" description="Helical" evidence="5">
    <location>
        <begin position="245"/>
        <end position="264"/>
    </location>
</feature>
<feature type="transmembrane region" description="Helical" evidence="5">
    <location>
        <begin position="412"/>
        <end position="437"/>
    </location>
</feature>
<organism evidence="7 8">
    <name type="scientific">Phlyctema vagabunda</name>
    <dbReference type="NCBI Taxonomy" id="108571"/>
    <lineage>
        <taxon>Eukaryota</taxon>
        <taxon>Fungi</taxon>
        <taxon>Dikarya</taxon>
        <taxon>Ascomycota</taxon>
        <taxon>Pezizomycotina</taxon>
        <taxon>Leotiomycetes</taxon>
        <taxon>Helotiales</taxon>
        <taxon>Dermateaceae</taxon>
        <taxon>Phlyctema</taxon>
    </lineage>
</organism>
<feature type="transmembrane region" description="Helical" evidence="5">
    <location>
        <begin position="193"/>
        <end position="211"/>
    </location>
</feature>
<evidence type="ECO:0000256" key="1">
    <source>
        <dbReference type="ARBA" id="ARBA00004141"/>
    </source>
</evidence>
<gene>
    <name evidence="7" type="ORF">PVAG01_10274</name>
</gene>
<proteinExistence type="predicted"/>
<feature type="transmembrane region" description="Helical" evidence="5">
    <location>
        <begin position="83"/>
        <end position="104"/>
    </location>
</feature>
<evidence type="ECO:0000256" key="2">
    <source>
        <dbReference type="ARBA" id="ARBA00022692"/>
    </source>
</evidence>
<feature type="transmembrane region" description="Helical" evidence="5">
    <location>
        <begin position="324"/>
        <end position="347"/>
    </location>
</feature>
<evidence type="ECO:0000259" key="6">
    <source>
        <dbReference type="Pfam" id="PF00324"/>
    </source>
</evidence>
<dbReference type="Gene3D" id="1.20.1740.10">
    <property type="entry name" value="Amino acid/polyamine transporter I"/>
    <property type="match status" value="1"/>
</dbReference>
<dbReference type="PIRSF" id="PIRSF006060">
    <property type="entry name" value="AA_transporter"/>
    <property type="match status" value="1"/>
</dbReference>
<feature type="transmembrane region" description="Helical" evidence="5">
    <location>
        <begin position="136"/>
        <end position="158"/>
    </location>
</feature>
<keyword evidence="8" id="KW-1185">Reference proteome</keyword>
<comment type="caution">
    <text evidence="7">The sequence shown here is derived from an EMBL/GenBank/DDBJ whole genome shotgun (WGS) entry which is preliminary data.</text>
</comment>
<feature type="transmembrane region" description="Helical" evidence="5">
    <location>
        <begin position="458"/>
        <end position="480"/>
    </location>
</feature>
<dbReference type="EMBL" id="JBFCZG010000009">
    <property type="protein sequence ID" value="KAL3418558.1"/>
    <property type="molecule type" value="Genomic_DNA"/>
</dbReference>
<evidence type="ECO:0000313" key="8">
    <source>
        <dbReference type="Proteomes" id="UP001629113"/>
    </source>
</evidence>